<reference evidence="8 9" key="1">
    <citation type="submission" date="2021-03" db="EMBL/GenBank/DDBJ databases">
        <title>Genomic Encyclopedia of Type Strains, Phase III (KMG-III): the genomes of soil and plant-associated and newly described type strains.</title>
        <authorList>
            <person name="Whitman W."/>
        </authorList>
    </citation>
    <scope>NUCLEOTIDE SEQUENCE [LARGE SCALE GENOMIC DNA]</scope>
    <source>
        <strain evidence="8 9">IMMIB AFH-6</strain>
    </source>
</reference>
<sequence length="741" mass="76803">MERWRGEALGGLAGALFVMPAVLGCGVIVFQPLGSAFQPLGIQAAFGATIAAALFRGLLPGGSLHVNAPRATQAALLGGLLVQATQAAAAGGYTIPAGVLVAIPVLALMVAALLQLLLGVLRMGDVLKFIPQPVVAGFVNGFALVILLQQLPNLLGLPDGAGAWAAVTGAAPVNPWALGFGLLAVVGVWFMGEKRSRVIPGPLLGLIVGTIAYQALAAVTEPGVLGATVKAPPAGMPFDFAFPGLAELATHRVFADLWPSLLVTGLTLGVVSSIQSLLSAAAADALLRVRHDASRELLAQGGANLLGALGSGTVTGGSPLYTRVAIHNGARSDRANLFLGLVLLGAAMGLGPVLEMVPVSVMAGVVVVAVLRPDDWTMQIVTLLLRRRAGAARAELLQTLFIVVVVAVLVAAVDVLVALAVGMALSVMVYLRRAAASVVRRSYHGDRVHSMTGRSGTDMDLLERHGRAIAVMELHGPVFFGSADNLARAAETLTAGGETLILDLTRVNDVESTGVLILRRLDERLAREGKTLLLSGLGAGRALRALLRDMGFDRPEAEGRVYGDLDTALSAAEDRLLARLSGLGAGAGAAEGEEEMALCDHPSLEGLTQAQFDLLSLTTRRLTFAPGERILSEGSTQNSQYFLVKGRVRVEKRSPGGGHSVRLGSICAGALFGEMAMLTGKPRSADVVADTAVVCHELAAEDVAMLDSLDPSISFILVRNIAREVTVKIGRMSRAATLSEA</sequence>
<dbReference type="InterPro" id="IPR000595">
    <property type="entry name" value="cNMP-bd_dom"/>
</dbReference>
<dbReference type="PANTHER" id="PTHR43310">
    <property type="entry name" value="SULFATE TRANSPORTER YBAR-RELATED"/>
    <property type="match status" value="1"/>
</dbReference>
<protein>
    <submittedName>
        <fullName evidence="8">MFS superfamily sulfate permease-like transporter</fullName>
    </submittedName>
</protein>
<feature type="transmembrane region" description="Helical" evidence="5">
    <location>
        <begin position="71"/>
        <end position="93"/>
    </location>
</feature>
<keyword evidence="4 5" id="KW-0472">Membrane</keyword>
<feature type="transmembrane region" description="Helical" evidence="5">
    <location>
        <begin position="337"/>
        <end position="370"/>
    </location>
</feature>
<dbReference type="SUPFAM" id="SSF51206">
    <property type="entry name" value="cAMP-binding domain-like"/>
    <property type="match status" value="1"/>
</dbReference>
<dbReference type="SUPFAM" id="SSF52091">
    <property type="entry name" value="SpoIIaa-like"/>
    <property type="match status" value="1"/>
</dbReference>
<accession>A0ABS4SG52</accession>
<feature type="transmembrane region" description="Helical" evidence="5">
    <location>
        <begin position="261"/>
        <end position="287"/>
    </location>
</feature>
<gene>
    <name evidence="8" type="ORF">J2851_001280</name>
</gene>
<dbReference type="PROSITE" id="PS50801">
    <property type="entry name" value="STAS"/>
    <property type="match status" value="1"/>
</dbReference>
<dbReference type="EMBL" id="JAGINP010000003">
    <property type="protein sequence ID" value="MBP2291531.1"/>
    <property type="molecule type" value="Genomic_DNA"/>
</dbReference>
<dbReference type="InterPro" id="IPR018488">
    <property type="entry name" value="cNMP-bd_CS"/>
</dbReference>
<dbReference type="RefSeq" id="WP_209765027.1">
    <property type="nucleotide sequence ID" value="NZ_JAGINP010000003.1"/>
</dbReference>
<feature type="transmembrane region" description="Helical" evidence="5">
    <location>
        <begin position="99"/>
        <end position="121"/>
    </location>
</feature>
<evidence type="ECO:0000259" key="7">
    <source>
        <dbReference type="PROSITE" id="PS50801"/>
    </source>
</evidence>
<dbReference type="SMART" id="SM00100">
    <property type="entry name" value="cNMP"/>
    <property type="match status" value="1"/>
</dbReference>
<dbReference type="CDD" id="cd07042">
    <property type="entry name" value="STAS_SulP_like_sulfate_transporter"/>
    <property type="match status" value="1"/>
</dbReference>
<dbReference type="Proteomes" id="UP000781958">
    <property type="component" value="Unassembled WGS sequence"/>
</dbReference>
<keyword evidence="2 5" id="KW-0812">Transmembrane</keyword>
<comment type="caution">
    <text evidence="8">The sequence shown here is derived from an EMBL/GenBank/DDBJ whole genome shotgun (WGS) entry which is preliminary data.</text>
</comment>
<evidence type="ECO:0000313" key="9">
    <source>
        <dbReference type="Proteomes" id="UP000781958"/>
    </source>
</evidence>
<dbReference type="PROSITE" id="PS51257">
    <property type="entry name" value="PROKAR_LIPOPROTEIN"/>
    <property type="match status" value="1"/>
</dbReference>
<dbReference type="InterPro" id="IPR052706">
    <property type="entry name" value="Membrane-Transporter-like"/>
</dbReference>
<dbReference type="InterPro" id="IPR014710">
    <property type="entry name" value="RmlC-like_jellyroll"/>
</dbReference>
<organism evidence="8 9">
    <name type="scientific">Azospirillum rugosum</name>
    <dbReference type="NCBI Taxonomy" id="416170"/>
    <lineage>
        <taxon>Bacteria</taxon>
        <taxon>Pseudomonadati</taxon>
        <taxon>Pseudomonadota</taxon>
        <taxon>Alphaproteobacteria</taxon>
        <taxon>Rhodospirillales</taxon>
        <taxon>Azospirillaceae</taxon>
        <taxon>Azospirillum</taxon>
    </lineage>
</organism>
<feature type="transmembrane region" description="Helical" evidence="5">
    <location>
        <begin position="400"/>
        <end position="431"/>
    </location>
</feature>
<evidence type="ECO:0000313" key="8">
    <source>
        <dbReference type="EMBL" id="MBP2291531.1"/>
    </source>
</evidence>
<evidence type="ECO:0000256" key="1">
    <source>
        <dbReference type="ARBA" id="ARBA00004141"/>
    </source>
</evidence>
<feature type="transmembrane region" description="Helical" evidence="5">
    <location>
        <begin position="40"/>
        <end position="59"/>
    </location>
</feature>
<dbReference type="Gene3D" id="2.60.120.10">
    <property type="entry name" value="Jelly Rolls"/>
    <property type="match status" value="1"/>
</dbReference>
<dbReference type="InterPro" id="IPR002645">
    <property type="entry name" value="STAS_dom"/>
</dbReference>
<evidence type="ECO:0000256" key="2">
    <source>
        <dbReference type="ARBA" id="ARBA00022692"/>
    </source>
</evidence>
<name>A0ABS4SG52_9PROT</name>
<dbReference type="PROSITE" id="PS50042">
    <property type="entry name" value="CNMP_BINDING_3"/>
    <property type="match status" value="1"/>
</dbReference>
<feature type="domain" description="STAS" evidence="7">
    <location>
        <begin position="469"/>
        <end position="572"/>
    </location>
</feature>
<dbReference type="PROSITE" id="PS00889">
    <property type="entry name" value="CNMP_BINDING_2"/>
    <property type="match status" value="1"/>
</dbReference>
<feature type="domain" description="Cyclic nucleotide-binding" evidence="6">
    <location>
        <begin position="603"/>
        <end position="698"/>
    </location>
</feature>
<proteinExistence type="predicted"/>
<keyword evidence="3 5" id="KW-1133">Transmembrane helix</keyword>
<comment type="subcellular location">
    <subcellularLocation>
        <location evidence="1">Membrane</location>
        <topology evidence="1">Multi-pass membrane protein</topology>
    </subcellularLocation>
</comment>
<feature type="transmembrane region" description="Helical" evidence="5">
    <location>
        <begin position="198"/>
        <end position="216"/>
    </location>
</feature>
<evidence type="ECO:0000256" key="4">
    <source>
        <dbReference type="ARBA" id="ARBA00023136"/>
    </source>
</evidence>
<dbReference type="InterPro" id="IPR018490">
    <property type="entry name" value="cNMP-bd_dom_sf"/>
</dbReference>
<dbReference type="Pfam" id="PF00916">
    <property type="entry name" value="Sulfate_transp"/>
    <property type="match status" value="1"/>
</dbReference>
<dbReference type="InterPro" id="IPR011547">
    <property type="entry name" value="SLC26A/SulP_dom"/>
</dbReference>
<dbReference type="CDD" id="cd00038">
    <property type="entry name" value="CAP_ED"/>
    <property type="match status" value="1"/>
</dbReference>
<feature type="transmembrane region" description="Helical" evidence="5">
    <location>
        <begin position="133"/>
        <end position="151"/>
    </location>
</feature>
<dbReference type="Pfam" id="PF00027">
    <property type="entry name" value="cNMP_binding"/>
    <property type="match status" value="1"/>
</dbReference>
<dbReference type="InterPro" id="IPR036513">
    <property type="entry name" value="STAS_dom_sf"/>
</dbReference>
<dbReference type="Pfam" id="PF01740">
    <property type="entry name" value="STAS"/>
    <property type="match status" value="1"/>
</dbReference>
<evidence type="ECO:0000256" key="5">
    <source>
        <dbReference type="SAM" id="Phobius"/>
    </source>
</evidence>
<evidence type="ECO:0000259" key="6">
    <source>
        <dbReference type="PROSITE" id="PS50042"/>
    </source>
</evidence>
<keyword evidence="9" id="KW-1185">Reference proteome</keyword>
<dbReference type="Gene3D" id="3.30.750.24">
    <property type="entry name" value="STAS domain"/>
    <property type="match status" value="1"/>
</dbReference>
<evidence type="ECO:0000256" key="3">
    <source>
        <dbReference type="ARBA" id="ARBA00022989"/>
    </source>
</evidence>
<feature type="transmembrane region" description="Helical" evidence="5">
    <location>
        <begin position="163"/>
        <end position="191"/>
    </location>
</feature>
<dbReference type="PANTHER" id="PTHR43310:SF1">
    <property type="entry name" value="SULFATE TRANSPORTER YBAR-RELATED"/>
    <property type="match status" value="1"/>
</dbReference>